<dbReference type="Proteomes" id="UP000887565">
    <property type="component" value="Unplaced"/>
</dbReference>
<feature type="region of interest" description="Disordered" evidence="1">
    <location>
        <begin position="115"/>
        <end position="142"/>
    </location>
</feature>
<proteinExistence type="predicted"/>
<feature type="compositionally biased region" description="Basic and acidic residues" evidence="1">
    <location>
        <begin position="131"/>
        <end position="142"/>
    </location>
</feature>
<evidence type="ECO:0000313" key="2">
    <source>
        <dbReference type="Proteomes" id="UP000887565"/>
    </source>
</evidence>
<dbReference type="AlphaFoldDB" id="A0A915L2Q9"/>
<accession>A0A915L2Q9</accession>
<protein>
    <submittedName>
        <fullName evidence="3">Uncharacterized protein</fullName>
    </submittedName>
</protein>
<keyword evidence="2" id="KW-1185">Reference proteome</keyword>
<organism evidence="2 3">
    <name type="scientific">Romanomermis culicivorax</name>
    <name type="common">Nematode worm</name>
    <dbReference type="NCBI Taxonomy" id="13658"/>
    <lineage>
        <taxon>Eukaryota</taxon>
        <taxon>Metazoa</taxon>
        <taxon>Ecdysozoa</taxon>
        <taxon>Nematoda</taxon>
        <taxon>Enoplea</taxon>
        <taxon>Dorylaimia</taxon>
        <taxon>Mermithida</taxon>
        <taxon>Mermithoidea</taxon>
        <taxon>Mermithidae</taxon>
        <taxon>Romanomermis</taxon>
    </lineage>
</organism>
<name>A0A915L2Q9_ROMCU</name>
<dbReference type="WBParaSite" id="nRc.2.0.1.t44777-RA">
    <property type="protein sequence ID" value="nRc.2.0.1.t44777-RA"/>
    <property type="gene ID" value="nRc.2.0.1.g44777"/>
</dbReference>
<sequence length="142" mass="16130">DFKFIESAFLLIGQQICKIWRQSNLWWPLASSSSAGSLSLHMMEHYLFYHKVAKLGLTDKMNEIKNTAQQIGDSYSLKGNVAINGPWYNFAAEKLLEFRPVGRHYSSLSLSDDIGSSPGKSMTRPHMGGFQKERQSLGTREW</sequence>
<reference evidence="3" key="1">
    <citation type="submission" date="2022-11" db="UniProtKB">
        <authorList>
            <consortium name="WormBaseParasite"/>
        </authorList>
    </citation>
    <scope>IDENTIFICATION</scope>
</reference>
<evidence type="ECO:0000256" key="1">
    <source>
        <dbReference type="SAM" id="MobiDB-lite"/>
    </source>
</evidence>
<evidence type="ECO:0000313" key="3">
    <source>
        <dbReference type="WBParaSite" id="nRc.2.0.1.t44777-RA"/>
    </source>
</evidence>